<dbReference type="OrthoDB" id="436519at2759"/>
<evidence type="ECO:0000313" key="4">
    <source>
        <dbReference type="EMBL" id="EGF78896.1"/>
    </source>
</evidence>
<gene>
    <name evidence="4" type="ORF">BATDEDRAFT_90074</name>
</gene>
<feature type="transmembrane region" description="Helical" evidence="2">
    <location>
        <begin position="161"/>
        <end position="179"/>
    </location>
</feature>
<dbReference type="Pfam" id="PF00226">
    <property type="entry name" value="DnaJ"/>
    <property type="match status" value="1"/>
</dbReference>
<dbReference type="GO" id="GO:0051087">
    <property type="term" value="F:protein-folding chaperone binding"/>
    <property type="evidence" value="ECO:0000318"/>
    <property type="project" value="GO_Central"/>
</dbReference>
<dbReference type="InterPro" id="IPR051948">
    <property type="entry name" value="Hsp70_co-chaperone_J-domain"/>
</dbReference>
<keyword evidence="2" id="KW-0812">Transmembrane</keyword>
<name>F4P7E0_BATDJ</name>
<dbReference type="Proteomes" id="UP000007241">
    <property type="component" value="Unassembled WGS sequence"/>
</dbReference>
<feature type="transmembrane region" description="Helical" evidence="2">
    <location>
        <begin position="186"/>
        <end position="205"/>
    </location>
</feature>
<protein>
    <recommendedName>
        <fullName evidence="3">J domain-containing protein</fullName>
    </recommendedName>
</protein>
<dbReference type="GO" id="GO:0005783">
    <property type="term" value="C:endoplasmic reticulum"/>
    <property type="evidence" value="ECO:0000318"/>
    <property type="project" value="GO_Central"/>
</dbReference>
<dbReference type="InterPro" id="IPR001623">
    <property type="entry name" value="DnaJ_domain"/>
</dbReference>
<evidence type="ECO:0000313" key="5">
    <source>
        <dbReference type="Proteomes" id="UP000007241"/>
    </source>
</evidence>
<dbReference type="EMBL" id="GL882887">
    <property type="protein sequence ID" value="EGF78896.1"/>
    <property type="molecule type" value="Genomic_DNA"/>
</dbReference>
<feature type="transmembrane region" description="Helical" evidence="2">
    <location>
        <begin position="225"/>
        <end position="245"/>
    </location>
</feature>
<keyword evidence="1" id="KW-0143">Chaperone</keyword>
<dbReference type="GeneID" id="18243741"/>
<dbReference type="CDD" id="cd06257">
    <property type="entry name" value="DnaJ"/>
    <property type="match status" value="1"/>
</dbReference>
<dbReference type="STRING" id="684364.F4P7E0"/>
<feature type="domain" description="J" evidence="3">
    <location>
        <begin position="72"/>
        <end position="138"/>
    </location>
</feature>
<evidence type="ECO:0000256" key="2">
    <source>
        <dbReference type="SAM" id="Phobius"/>
    </source>
</evidence>
<reference evidence="4 5" key="1">
    <citation type="submission" date="2009-12" db="EMBL/GenBank/DDBJ databases">
        <title>The draft genome of Batrachochytrium dendrobatidis.</title>
        <authorList>
            <consortium name="US DOE Joint Genome Institute (JGI-PGF)"/>
            <person name="Kuo A."/>
            <person name="Salamov A."/>
            <person name="Schmutz J."/>
            <person name="Lucas S."/>
            <person name="Pitluck S."/>
            <person name="Rosenblum E."/>
            <person name="Stajich J."/>
            <person name="Eisen M."/>
            <person name="Grigoriev I.V."/>
        </authorList>
    </citation>
    <scope>NUCLEOTIDE SEQUENCE [LARGE SCALE GENOMIC DNA]</scope>
    <source>
        <strain evidence="5">JAM81 / FGSC 10211</strain>
    </source>
</reference>
<dbReference type="PANTHER" id="PTHR44360">
    <property type="entry name" value="DNAJ HOMOLOG SUBFAMILY B MEMBER 9"/>
    <property type="match status" value="1"/>
</dbReference>
<dbReference type="PANTHER" id="PTHR44360:SF1">
    <property type="entry name" value="DNAJ HOMOLOG SUBFAMILY B MEMBER 9"/>
    <property type="match status" value="1"/>
</dbReference>
<accession>F4P7E0</accession>
<proteinExistence type="predicted"/>
<dbReference type="GO" id="GO:0051787">
    <property type="term" value="F:misfolded protein binding"/>
    <property type="evidence" value="ECO:0000318"/>
    <property type="project" value="GO_Central"/>
</dbReference>
<dbReference type="OMA" id="FSAWGRY"/>
<dbReference type="InterPro" id="IPR018253">
    <property type="entry name" value="DnaJ_domain_CS"/>
</dbReference>
<dbReference type="SMART" id="SM00271">
    <property type="entry name" value="DnaJ"/>
    <property type="match status" value="1"/>
</dbReference>
<dbReference type="PROSITE" id="PS50076">
    <property type="entry name" value="DNAJ_2"/>
    <property type="match status" value="1"/>
</dbReference>
<evidence type="ECO:0000256" key="1">
    <source>
        <dbReference type="ARBA" id="ARBA00023186"/>
    </source>
</evidence>
<dbReference type="SUPFAM" id="SSF46565">
    <property type="entry name" value="Chaperone J-domain"/>
    <property type="match status" value="1"/>
</dbReference>
<dbReference type="InParanoid" id="F4P7E0"/>
<dbReference type="Gene3D" id="1.10.287.110">
    <property type="entry name" value="DnaJ domain"/>
    <property type="match status" value="1"/>
</dbReference>
<evidence type="ECO:0000259" key="3">
    <source>
        <dbReference type="PROSITE" id="PS50076"/>
    </source>
</evidence>
<feature type="transmembrane region" description="Helical" evidence="2">
    <location>
        <begin position="49"/>
        <end position="65"/>
    </location>
</feature>
<organism evidence="4 5">
    <name type="scientific">Batrachochytrium dendrobatidis (strain JAM81 / FGSC 10211)</name>
    <name type="common">Frog chytrid fungus</name>
    <dbReference type="NCBI Taxonomy" id="684364"/>
    <lineage>
        <taxon>Eukaryota</taxon>
        <taxon>Fungi</taxon>
        <taxon>Fungi incertae sedis</taxon>
        <taxon>Chytridiomycota</taxon>
        <taxon>Chytridiomycota incertae sedis</taxon>
        <taxon>Chytridiomycetes</taxon>
        <taxon>Rhizophydiales</taxon>
        <taxon>Rhizophydiales incertae sedis</taxon>
        <taxon>Batrachochytrium</taxon>
    </lineage>
</organism>
<dbReference type="GO" id="GO:0036503">
    <property type="term" value="P:ERAD pathway"/>
    <property type="evidence" value="ECO:0000318"/>
    <property type="project" value="GO_Central"/>
</dbReference>
<keyword evidence="2" id="KW-0472">Membrane</keyword>
<dbReference type="RefSeq" id="XP_006680493.1">
    <property type="nucleotide sequence ID" value="XM_006680430.1"/>
</dbReference>
<dbReference type="HOGENOM" id="CLU_043818_0_0_1"/>
<dbReference type="AlphaFoldDB" id="F4P7E0"/>
<sequence>MDIIQQIVFWSFVPSFVTKNTLMAYHYVACRKNTPQQHDPRYKRHYNRAYAIIVTAYLVFTIMQAERNLPANFYNLLNVGIGPYFDQRKLRASYKALSLQYHPDKSGNHNLENVYIMIRQGYDTLKNPLLRQAYDKLGMEAFQCSYCKTERDFLHEAIRNWMTFYAVTAGVSTFFSAIGRMDFGRYWRFSGLLAIAAIEAAWLFSSTDVFPYILPWRTVSQKIQLLRQFFITVSIAISQIGPILFPVDKRPIRQVILDLEQKIDMQTRQAVSFFADAFLPFQNDPKAAGKLQRNMEIRAVHTDSVNTAALSSRNGVSNGTTAVSHSSEE</sequence>
<dbReference type="PROSITE" id="PS00636">
    <property type="entry name" value="DNAJ_1"/>
    <property type="match status" value="1"/>
</dbReference>
<dbReference type="InterPro" id="IPR036869">
    <property type="entry name" value="J_dom_sf"/>
</dbReference>
<keyword evidence="2" id="KW-1133">Transmembrane helix</keyword>
<keyword evidence="5" id="KW-1185">Reference proteome</keyword>